<evidence type="ECO:0000256" key="5">
    <source>
        <dbReference type="ARBA" id="ARBA00022692"/>
    </source>
</evidence>
<keyword evidence="10" id="KW-1185">Reference proteome</keyword>
<reference evidence="9 10" key="1">
    <citation type="submission" date="2019-01" db="EMBL/GenBank/DDBJ databases">
        <title>Genomes sequencing and comparative genomics of infectious freshwater microsporidia, Cucumispora dikerogammari and Thelohania contejeani.</title>
        <authorList>
            <person name="Cormier A."/>
            <person name="Giraud I."/>
            <person name="Wattier R."/>
            <person name="Teixeira M."/>
            <person name="Grandjean F."/>
            <person name="Rigaud T."/>
            <person name="Cordaux R."/>
        </authorList>
    </citation>
    <scope>NUCLEOTIDE SEQUENCE [LARGE SCALE GENOMIC DNA]</scope>
    <source>
        <strain evidence="9">T1</strain>
        <tissue evidence="9">Spores</tissue>
    </source>
</reference>
<feature type="transmembrane region" description="Helical" evidence="8">
    <location>
        <begin position="107"/>
        <end position="126"/>
    </location>
</feature>
<feature type="transmembrane region" description="Helical" evidence="8">
    <location>
        <begin position="147"/>
        <end position="169"/>
    </location>
</feature>
<dbReference type="Proteomes" id="UP001516464">
    <property type="component" value="Unassembled WGS sequence"/>
</dbReference>
<evidence type="ECO:0000256" key="7">
    <source>
        <dbReference type="ARBA" id="ARBA00023136"/>
    </source>
</evidence>
<dbReference type="PANTHER" id="PTHR12385">
    <property type="entry name" value="CHOLINE TRANSPORTER-LIKE (SLC FAMILY 44)"/>
    <property type="match status" value="1"/>
</dbReference>
<evidence type="ECO:0000313" key="9">
    <source>
        <dbReference type="EMBL" id="KAF7682766.1"/>
    </source>
</evidence>
<comment type="caution">
    <text evidence="9">The sequence shown here is derived from an EMBL/GenBank/DDBJ whole genome shotgun (WGS) entry which is preliminary data.</text>
</comment>
<dbReference type="Pfam" id="PF04515">
    <property type="entry name" value="Choline_transpo"/>
    <property type="match status" value="1"/>
</dbReference>
<sequence length="423" mass="47349">MGKMSNNNFYRTGSRKFHDAPAFIGYVVVTLIVNSIYILYGNQSTKPKNFSFPMPTILIASGICLVTLVCFMFISFLLFPEFMLHFGCLAGPLLLIAIALLSNESMFIIMSCIGAGISLFIYFFYLRKNIKYTATILKASTKIIMKNILGIVTIIFISSCLQILQLFILLMNENKKVENNFFLYFIFILQSFWTLANIAYFMRVYVGTIISLTLFKDTAGEFSSLGFEALKNSLLALGSICLGGFLLALVTTLRLLLDKNEHENRERRNIAGQIFAMILSVLLSILEDIIKCANDWSFSYLAVHGKSYVESVKGSWNVVIRGKNSVLINSLCITPILGIFQILFVAIYAFIIGLTVSDIPELFSETRIIGTASTIFITMFSLISFAAIFDAATKSFLFSYAEDSSVVNDLPKVKEALREQDSK</sequence>
<protein>
    <recommendedName>
        <fullName evidence="4 8">Protein PNS1</fullName>
    </recommendedName>
</protein>
<feature type="transmembrane region" description="Helical" evidence="8">
    <location>
        <begin position="234"/>
        <end position="257"/>
    </location>
</feature>
<dbReference type="InterPro" id="IPR007603">
    <property type="entry name" value="Choline_transptr-like"/>
</dbReference>
<evidence type="ECO:0000256" key="2">
    <source>
        <dbReference type="ARBA" id="ARBA00004141"/>
    </source>
</evidence>
<proteinExistence type="inferred from homology"/>
<organism evidence="9 10">
    <name type="scientific">Astathelohania contejeani</name>
    <dbReference type="NCBI Taxonomy" id="164912"/>
    <lineage>
        <taxon>Eukaryota</taxon>
        <taxon>Fungi</taxon>
        <taxon>Fungi incertae sedis</taxon>
        <taxon>Microsporidia</taxon>
        <taxon>Astathelohaniidae</taxon>
        <taxon>Astathelohania</taxon>
    </lineage>
</organism>
<dbReference type="EMBL" id="SBIQ01000184">
    <property type="protein sequence ID" value="KAF7682766.1"/>
    <property type="molecule type" value="Genomic_DNA"/>
</dbReference>
<name>A0ABQ7HX98_9MICR</name>
<evidence type="ECO:0000256" key="8">
    <source>
        <dbReference type="RuleBase" id="RU368066"/>
    </source>
</evidence>
<feature type="transmembrane region" description="Helical" evidence="8">
    <location>
        <begin position="82"/>
        <end position="101"/>
    </location>
</feature>
<keyword evidence="6 8" id="KW-1133">Transmembrane helix</keyword>
<comment type="function">
    <text evidence="1 8">Probably involved in transport through the plasma membrane.</text>
</comment>
<keyword evidence="7 8" id="KW-0472">Membrane</keyword>
<feature type="transmembrane region" description="Helical" evidence="8">
    <location>
        <begin position="181"/>
        <end position="202"/>
    </location>
</feature>
<evidence type="ECO:0000313" key="10">
    <source>
        <dbReference type="Proteomes" id="UP001516464"/>
    </source>
</evidence>
<evidence type="ECO:0000256" key="6">
    <source>
        <dbReference type="ARBA" id="ARBA00022989"/>
    </source>
</evidence>
<comment type="similarity">
    <text evidence="3 8">Belongs to the CTL (choline transporter-like) family.</text>
</comment>
<accession>A0ABQ7HX98</accession>
<feature type="transmembrane region" description="Helical" evidence="8">
    <location>
        <begin position="20"/>
        <end position="40"/>
    </location>
</feature>
<feature type="transmembrane region" description="Helical" evidence="8">
    <location>
        <begin position="331"/>
        <end position="356"/>
    </location>
</feature>
<feature type="transmembrane region" description="Helical" evidence="8">
    <location>
        <begin position="269"/>
        <end position="286"/>
    </location>
</feature>
<feature type="transmembrane region" description="Helical" evidence="8">
    <location>
        <begin position="368"/>
        <end position="389"/>
    </location>
</feature>
<evidence type="ECO:0000256" key="3">
    <source>
        <dbReference type="ARBA" id="ARBA00007168"/>
    </source>
</evidence>
<keyword evidence="5 8" id="KW-0812">Transmembrane</keyword>
<gene>
    <name evidence="9" type="primary">PNS1</name>
    <name evidence="9" type="ORF">TCON_2019</name>
</gene>
<evidence type="ECO:0000256" key="1">
    <source>
        <dbReference type="ARBA" id="ARBA00002957"/>
    </source>
</evidence>
<comment type="subcellular location">
    <subcellularLocation>
        <location evidence="8">Cell membrane</location>
        <topology evidence="8">Multi-pass membrane protein</topology>
    </subcellularLocation>
    <subcellularLocation>
        <location evidence="2">Membrane</location>
        <topology evidence="2">Multi-pass membrane protein</topology>
    </subcellularLocation>
</comment>
<evidence type="ECO:0000256" key="4">
    <source>
        <dbReference type="ARBA" id="ARBA00015388"/>
    </source>
</evidence>
<dbReference type="PANTHER" id="PTHR12385:SF4">
    <property type="entry name" value="PROTEIN PNS1"/>
    <property type="match status" value="1"/>
</dbReference>
<feature type="transmembrane region" description="Helical" evidence="8">
    <location>
        <begin position="52"/>
        <end position="75"/>
    </location>
</feature>